<keyword evidence="1" id="KW-0732">Signal</keyword>
<name>A0A1I7IMJ5_9BURK</name>
<accession>A0A1I7IMJ5</accession>
<dbReference type="RefSeq" id="WP_093555614.1">
    <property type="nucleotide sequence ID" value="NZ_FPBO01000008.1"/>
</dbReference>
<dbReference type="AlphaFoldDB" id="A0A1I7IMJ5"/>
<evidence type="ECO:0000313" key="3">
    <source>
        <dbReference type="Proteomes" id="UP000199391"/>
    </source>
</evidence>
<dbReference type="OrthoDB" id="8585936at2"/>
<reference evidence="3" key="1">
    <citation type="submission" date="2016-10" db="EMBL/GenBank/DDBJ databases">
        <authorList>
            <person name="Varghese N."/>
            <person name="Submissions S."/>
        </authorList>
    </citation>
    <scope>NUCLEOTIDE SEQUENCE [LARGE SCALE GENOMIC DNA]</scope>
    <source>
        <strain evidence="3">CGMCC 1.11014</strain>
    </source>
</reference>
<dbReference type="STRING" id="1035707.SAMN05216552_1008150"/>
<evidence type="ECO:0000256" key="1">
    <source>
        <dbReference type="SAM" id="SignalP"/>
    </source>
</evidence>
<dbReference type="PANTHER" id="PTHR35936:SF35">
    <property type="entry name" value="L-CYSTINE-BINDING PROTEIN TCYJ"/>
    <property type="match status" value="1"/>
</dbReference>
<gene>
    <name evidence="2" type="ORF">SAMN05216552_1008150</name>
</gene>
<feature type="signal peptide" evidence="1">
    <location>
        <begin position="1"/>
        <end position="21"/>
    </location>
</feature>
<organism evidence="2 3">
    <name type="scientific">Pseudoduganella namucuonensis</name>
    <dbReference type="NCBI Taxonomy" id="1035707"/>
    <lineage>
        <taxon>Bacteria</taxon>
        <taxon>Pseudomonadati</taxon>
        <taxon>Pseudomonadota</taxon>
        <taxon>Betaproteobacteria</taxon>
        <taxon>Burkholderiales</taxon>
        <taxon>Oxalobacteraceae</taxon>
        <taxon>Telluria group</taxon>
        <taxon>Pseudoduganella</taxon>
    </lineage>
</organism>
<dbReference type="Proteomes" id="UP000199391">
    <property type="component" value="Unassembled WGS sequence"/>
</dbReference>
<dbReference type="Gene3D" id="3.40.190.10">
    <property type="entry name" value="Periplasmic binding protein-like II"/>
    <property type="match status" value="2"/>
</dbReference>
<dbReference type="SUPFAM" id="SSF53850">
    <property type="entry name" value="Periplasmic binding protein-like II"/>
    <property type="match status" value="1"/>
</dbReference>
<sequence length="246" mass="28379">MGKLRALLLCLAVCCAPHAAAAEFILYAYHLKPPYIVDRDKEVGIYYDLARLLTDRIPGHTFKTVYLPRRRLEHDLQLGRLRGMVVGVHPSWFKDESRTRYLWSPSFLHDNDVVVSPAAKPLRYDGPESLVGRHVGLSMGYYYFGVDELIRAGRLERDDAINEETSLDKLARGRVDAAIVTRRTLDYLVRRRPEWRNQFHAARVPHDSYDRMLLIPREFAAILPDLNAVLGPIAHDSEWLKLISRY</sequence>
<keyword evidence="3" id="KW-1185">Reference proteome</keyword>
<protein>
    <submittedName>
        <fullName evidence="2">Amino acid ABC transporter substrate-binding protein, PAAT family</fullName>
    </submittedName>
</protein>
<evidence type="ECO:0000313" key="2">
    <source>
        <dbReference type="EMBL" id="SFU74145.1"/>
    </source>
</evidence>
<proteinExistence type="predicted"/>
<feature type="chain" id="PRO_5011590580" evidence="1">
    <location>
        <begin position="22"/>
        <end position="246"/>
    </location>
</feature>
<dbReference type="EMBL" id="FPBO01000008">
    <property type="protein sequence ID" value="SFU74145.1"/>
    <property type="molecule type" value="Genomic_DNA"/>
</dbReference>
<dbReference type="PANTHER" id="PTHR35936">
    <property type="entry name" value="MEMBRANE-BOUND LYTIC MUREIN TRANSGLYCOSYLASE F"/>
    <property type="match status" value="1"/>
</dbReference>